<feature type="region of interest" description="Disordered" evidence="1">
    <location>
        <begin position="277"/>
        <end position="350"/>
    </location>
</feature>
<dbReference type="PANTHER" id="PTHR47219:SF9">
    <property type="entry name" value="GTPASE ACTIVATING PROTEIN AND CENTROSOME-ASSOCIATED, ISOFORM B"/>
    <property type="match status" value="1"/>
</dbReference>
<dbReference type="Pfam" id="PF00566">
    <property type="entry name" value="RabGAP-TBC"/>
    <property type="match status" value="1"/>
</dbReference>
<feature type="compositionally biased region" description="Polar residues" evidence="1">
    <location>
        <begin position="130"/>
        <end position="165"/>
    </location>
</feature>
<feature type="compositionally biased region" description="Polar residues" evidence="1">
    <location>
        <begin position="216"/>
        <end position="226"/>
    </location>
</feature>
<dbReference type="SMART" id="SM00164">
    <property type="entry name" value="TBC"/>
    <property type="match status" value="1"/>
</dbReference>
<dbReference type="SUPFAM" id="SSF47923">
    <property type="entry name" value="Ypt/Rab-GAP domain of gyp1p"/>
    <property type="match status" value="2"/>
</dbReference>
<gene>
    <name evidence="3" type="ORF">INT45_012631</name>
</gene>
<dbReference type="Gene3D" id="1.10.10.750">
    <property type="entry name" value="Ypt/Rab-GAP domain of gyp1p, domain 1"/>
    <property type="match status" value="1"/>
</dbReference>
<feature type="region of interest" description="Disordered" evidence="1">
    <location>
        <begin position="129"/>
        <end position="226"/>
    </location>
</feature>
<dbReference type="InterPro" id="IPR000195">
    <property type="entry name" value="Rab-GAP-TBC_dom"/>
</dbReference>
<accession>A0A8H7VH98</accession>
<dbReference type="Proteomes" id="UP000646827">
    <property type="component" value="Unassembled WGS sequence"/>
</dbReference>
<feature type="compositionally biased region" description="Polar residues" evidence="1">
    <location>
        <begin position="179"/>
        <end position="198"/>
    </location>
</feature>
<dbReference type="PANTHER" id="PTHR47219">
    <property type="entry name" value="RAB GTPASE-ACTIVATING PROTEIN 1-LIKE"/>
    <property type="match status" value="1"/>
</dbReference>
<feature type="compositionally biased region" description="Polar residues" evidence="1">
    <location>
        <begin position="335"/>
        <end position="349"/>
    </location>
</feature>
<sequence>MDVKMTRHISTDLEKIGKKIAQILCDPSDAFDQASVDVDSMTLSERKAFAEQGGLGACVSKADVLADTPDDLMYLSGERIVVLKHIKNDLYLGYCEGVIGQFNAESVHFVELDPRVLESLDAELDFPTDNELQQQNYHRYSNSSNESPSNRHYSYSSTSEQLSLHDTNHSGHKWPGRSSIESLVTTSSTPSMPNTRQNRVVEDYGGKKGGERLYMNPSSSITNEGTENFDTSAFNDDYSDDSELEATTPQMQFSTQQTMSPVAMEPGTTLFKSTTIRAVRPTGRRPLADTSAASSTQQQQQQQTIDNVVDYEDDDELHDGDDEGEEKPVLPFKDSSINKTTTANSNNTDGAAVDEYGFLIQPEHVRLKNRSALHRTDSSNKSIKTYREQENKWIHTLGKLDPASVKKDAKFKKMARSGIPASVRARVWQFLAGSDSYKKNGHYQNLCQRQRSKIFDVIDRDIPRCYPDHSQFSDATGQGQRDLGDILKAYSHYNTQLEYCQGMGRLAGCMLMHMPAEDSFWLLVATIDRYMNGYFTPSLSQIRIDAYIIGELLKDHQPKLAQHLESNDIQPIMYIAQWFMTAFTLTLPWSSVLRVWDVFYFEGVKVFYRISLAILELIKDYLLNECPTNSEILTLLLHIPHKYLEPDALLDCAFRIKLSKTDIRRYAKKANGSTTDAMGLPLEHGLKNLMAGNPTSTSFKGLGGKIIK</sequence>
<dbReference type="EMBL" id="JAEPRB010000405">
    <property type="protein sequence ID" value="KAG2216443.1"/>
    <property type="molecule type" value="Genomic_DNA"/>
</dbReference>
<dbReference type="GO" id="GO:0031267">
    <property type="term" value="F:small GTPase binding"/>
    <property type="evidence" value="ECO:0007669"/>
    <property type="project" value="TreeGrafter"/>
</dbReference>
<proteinExistence type="predicted"/>
<dbReference type="OrthoDB" id="159449at2759"/>
<feature type="compositionally biased region" description="Basic and acidic residues" evidence="1">
    <location>
        <begin position="199"/>
        <end position="211"/>
    </location>
</feature>
<evidence type="ECO:0000313" key="4">
    <source>
        <dbReference type="Proteomes" id="UP000646827"/>
    </source>
</evidence>
<evidence type="ECO:0000313" key="3">
    <source>
        <dbReference type="EMBL" id="KAG2216443.1"/>
    </source>
</evidence>
<organism evidence="3 4">
    <name type="scientific">Circinella minor</name>
    <dbReference type="NCBI Taxonomy" id="1195481"/>
    <lineage>
        <taxon>Eukaryota</taxon>
        <taxon>Fungi</taxon>
        <taxon>Fungi incertae sedis</taxon>
        <taxon>Mucoromycota</taxon>
        <taxon>Mucoromycotina</taxon>
        <taxon>Mucoromycetes</taxon>
        <taxon>Mucorales</taxon>
        <taxon>Lichtheimiaceae</taxon>
        <taxon>Circinella</taxon>
    </lineage>
</organism>
<evidence type="ECO:0000256" key="1">
    <source>
        <dbReference type="SAM" id="MobiDB-lite"/>
    </source>
</evidence>
<protein>
    <recommendedName>
        <fullName evidence="2">Rab-GAP TBC domain-containing protein</fullName>
    </recommendedName>
</protein>
<dbReference type="FunFam" id="1.10.8.270:FF:000016">
    <property type="entry name" value="TBC1 domain family member 2A"/>
    <property type="match status" value="1"/>
</dbReference>
<dbReference type="PROSITE" id="PS50086">
    <property type="entry name" value="TBC_RABGAP"/>
    <property type="match status" value="1"/>
</dbReference>
<dbReference type="Gene3D" id="1.10.8.270">
    <property type="entry name" value="putative rabgap domain of human tbc1 domain family member 14 like domains"/>
    <property type="match status" value="1"/>
</dbReference>
<name>A0A8H7VH98_9FUNG</name>
<dbReference type="InterPro" id="IPR050302">
    <property type="entry name" value="Rab_GAP_TBC_domain"/>
</dbReference>
<keyword evidence="4" id="KW-1185">Reference proteome</keyword>
<comment type="caution">
    <text evidence="3">The sequence shown here is derived from an EMBL/GenBank/DDBJ whole genome shotgun (WGS) entry which is preliminary data.</text>
</comment>
<feature type="compositionally biased region" description="Acidic residues" evidence="1">
    <location>
        <begin position="309"/>
        <end position="325"/>
    </location>
</feature>
<evidence type="ECO:0000259" key="2">
    <source>
        <dbReference type="PROSITE" id="PS50086"/>
    </source>
</evidence>
<feature type="compositionally biased region" description="Low complexity" evidence="1">
    <location>
        <begin position="290"/>
        <end position="304"/>
    </location>
</feature>
<dbReference type="GO" id="GO:0005096">
    <property type="term" value="F:GTPase activator activity"/>
    <property type="evidence" value="ECO:0007669"/>
    <property type="project" value="TreeGrafter"/>
</dbReference>
<feature type="domain" description="Rab-GAP TBC" evidence="2">
    <location>
        <begin position="418"/>
        <end position="603"/>
    </location>
</feature>
<reference evidence="3 4" key="1">
    <citation type="submission" date="2020-12" db="EMBL/GenBank/DDBJ databases">
        <title>Metabolic potential, ecology and presence of endohyphal bacteria is reflected in genomic diversity of Mucoromycotina.</title>
        <authorList>
            <person name="Muszewska A."/>
            <person name="Okrasinska A."/>
            <person name="Steczkiewicz K."/>
            <person name="Drgas O."/>
            <person name="Orlowska M."/>
            <person name="Perlinska-Lenart U."/>
            <person name="Aleksandrzak-Piekarczyk T."/>
            <person name="Szatraj K."/>
            <person name="Zielenkiewicz U."/>
            <person name="Pilsyk S."/>
            <person name="Malc E."/>
            <person name="Mieczkowski P."/>
            <person name="Kruszewska J.S."/>
            <person name="Biernat P."/>
            <person name="Pawlowska J."/>
        </authorList>
    </citation>
    <scope>NUCLEOTIDE SEQUENCE [LARGE SCALE GENOMIC DNA]</scope>
    <source>
        <strain evidence="3 4">CBS 142.35</strain>
    </source>
</reference>
<dbReference type="Gene3D" id="1.10.472.80">
    <property type="entry name" value="Ypt/Rab-GAP domain of gyp1p, domain 3"/>
    <property type="match status" value="1"/>
</dbReference>
<dbReference type="FunFam" id="1.10.472.80:FF:000008">
    <property type="entry name" value="TBC1 domain family member 10A"/>
    <property type="match status" value="1"/>
</dbReference>
<dbReference type="InterPro" id="IPR035969">
    <property type="entry name" value="Rab-GAP_TBC_sf"/>
</dbReference>
<dbReference type="AlphaFoldDB" id="A0A8H7VH98"/>